<evidence type="ECO:0000313" key="3">
    <source>
        <dbReference type="Proteomes" id="UP000236161"/>
    </source>
</evidence>
<dbReference type="OrthoDB" id="417112at2759"/>
<dbReference type="Gene3D" id="3.40.830.10">
    <property type="entry name" value="LigB-like"/>
    <property type="match status" value="1"/>
</dbReference>
<organism evidence="2 3">
    <name type="scientific">Apostasia shenzhenica</name>
    <dbReference type="NCBI Taxonomy" id="1088818"/>
    <lineage>
        <taxon>Eukaryota</taxon>
        <taxon>Viridiplantae</taxon>
        <taxon>Streptophyta</taxon>
        <taxon>Embryophyta</taxon>
        <taxon>Tracheophyta</taxon>
        <taxon>Spermatophyta</taxon>
        <taxon>Magnoliopsida</taxon>
        <taxon>Liliopsida</taxon>
        <taxon>Asparagales</taxon>
        <taxon>Orchidaceae</taxon>
        <taxon>Apostasioideae</taxon>
        <taxon>Apostasia</taxon>
    </lineage>
</organism>
<evidence type="ECO:0000313" key="2">
    <source>
        <dbReference type="EMBL" id="PKA59168.1"/>
    </source>
</evidence>
<sequence>MLASRALVNSSPSPAWLCRRPLRSPDRRTCVVFLSGAPTLQMTCSPRLHLTRPPLRSPSRLRPTSNPKLHRSPSRNPCNGLVGLFLFSLVGPMLNDVTKPTNDSWKVRSQVEDSIIGLGRLRCCNYTTFLKEALSLIKETLLLPSCSRSQKLGFCFIVRFLPGALARPVSPDVAIFNGDSSKGGARRIMLVSVTEELKETGKFGLMDLDADEREHSMEMHLPYIAKVFHG</sequence>
<name>A0A2I0AUE9_9ASPA</name>
<feature type="compositionally biased region" description="Low complexity" evidence="1">
    <location>
        <begin position="48"/>
        <end position="65"/>
    </location>
</feature>
<protein>
    <submittedName>
        <fullName evidence="2">Uncharacterized protein</fullName>
    </submittedName>
</protein>
<reference evidence="2 3" key="1">
    <citation type="journal article" date="2017" name="Nature">
        <title>The Apostasia genome and the evolution of orchids.</title>
        <authorList>
            <person name="Zhang G.Q."/>
            <person name="Liu K.W."/>
            <person name="Li Z."/>
            <person name="Lohaus R."/>
            <person name="Hsiao Y.Y."/>
            <person name="Niu S.C."/>
            <person name="Wang J.Y."/>
            <person name="Lin Y.C."/>
            <person name="Xu Q."/>
            <person name="Chen L.J."/>
            <person name="Yoshida K."/>
            <person name="Fujiwara S."/>
            <person name="Wang Z.W."/>
            <person name="Zhang Y.Q."/>
            <person name="Mitsuda N."/>
            <person name="Wang M."/>
            <person name="Liu G.H."/>
            <person name="Pecoraro L."/>
            <person name="Huang H.X."/>
            <person name="Xiao X.J."/>
            <person name="Lin M."/>
            <person name="Wu X.Y."/>
            <person name="Wu W.L."/>
            <person name="Chen Y.Y."/>
            <person name="Chang S.B."/>
            <person name="Sakamoto S."/>
            <person name="Ohme-Takagi M."/>
            <person name="Yagi M."/>
            <person name="Zeng S.J."/>
            <person name="Shen C.Y."/>
            <person name="Yeh C.M."/>
            <person name="Luo Y.B."/>
            <person name="Tsai W.C."/>
            <person name="Van de Peer Y."/>
            <person name="Liu Z.J."/>
        </authorList>
    </citation>
    <scope>NUCLEOTIDE SEQUENCE [LARGE SCALE GENOMIC DNA]</scope>
    <source>
        <strain evidence="3">cv. Shenzhen</strain>
        <tissue evidence="2">Stem</tissue>
    </source>
</reference>
<proteinExistence type="predicted"/>
<dbReference type="Proteomes" id="UP000236161">
    <property type="component" value="Unassembled WGS sequence"/>
</dbReference>
<feature type="region of interest" description="Disordered" evidence="1">
    <location>
        <begin position="48"/>
        <end position="75"/>
    </location>
</feature>
<evidence type="ECO:0000256" key="1">
    <source>
        <dbReference type="SAM" id="MobiDB-lite"/>
    </source>
</evidence>
<dbReference type="STRING" id="1088818.A0A2I0AUE9"/>
<dbReference type="AlphaFoldDB" id="A0A2I0AUE9"/>
<accession>A0A2I0AUE9</accession>
<gene>
    <name evidence="2" type="ORF">AXF42_Ash001261</name>
</gene>
<dbReference type="EMBL" id="KZ451950">
    <property type="protein sequence ID" value="PKA59168.1"/>
    <property type="molecule type" value="Genomic_DNA"/>
</dbReference>
<keyword evidence="3" id="KW-1185">Reference proteome</keyword>